<organism evidence="1 2">
    <name type="scientific">Nocardia seriolae</name>
    <dbReference type="NCBI Taxonomy" id="37332"/>
    <lineage>
        <taxon>Bacteria</taxon>
        <taxon>Bacillati</taxon>
        <taxon>Actinomycetota</taxon>
        <taxon>Actinomycetes</taxon>
        <taxon>Mycobacteriales</taxon>
        <taxon>Nocardiaceae</taxon>
        <taxon>Nocardia</taxon>
    </lineage>
</organism>
<gene>
    <name evidence="1" type="ORF">NS506_04263</name>
</gene>
<dbReference type="Gene3D" id="2.30.110.10">
    <property type="entry name" value="Electron Transport, Fmn-binding Protein, Chain A"/>
    <property type="match status" value="1"/>
</dbReference>
<evidence type="ECO:0008006" key="3">
    <source>
        <dbReference type="Google" id="ProtNLM"/>
    </source>
</evidence>
<accession>A0ABC8AV68</accession>
<evidence type="ECO:0000313" key="2">
    <source>
        <dbReference type="Proteomes" id="UP000180166"/>
    </source>
</evidence>
<dbReference type="KEGG" id="nsr:NS506_04263"/>
<protein>
    <recommendedName>
        <fullName evidence="3">DUF385 domain-containing protein</fullName>
    </recommendedName>
</protein>
<evidence type="ECO:0000313" key="1">
    <source>
        <dbReference type="EMBL" id="APA98311.1"/>
    </source>
</evidence>
<dbReference type="EMBL" id="CP017839">
    <property type="protein sequence ID" value="APA98311.1"/>
    <property type="molecule type" value="Genomic_DNA"/>
</dbReference>
<dbReference type="Proteomes" id="UP000180166">
    <property type="component" value="Chromosome"/>
</dbReference>
<dbReference type="InterPro" id="IPR012349">
    <property type="entry name" value="Split_barrel_FMN-bd"/>
</dbReference>
<proteinExistence type="predicted"/>
<name>A0ABC8AV68_9NOCA</name>
<dbReference type="AlphaFoldDB" id="A0ABC8AV68"/>
<sequence>MSKQQIRNRIVIASHRIGLPFGPMHLLGVPGRKTGVLRVTPVAPVSVAGRRYLVEAYPNSDWVKNARRAGHGVLARGHRAERVNLVEIPAAERGSILREFPAQNPRGVGAFVRNGLVESPVPRCLRRRRTALPGLPRRSHVIRDQLASRCARSTSPPSVPRMNVLASVGLMVTEVIGWSVVSRQLVWVRGSARTNCPVPVAI</sequence>
<reference evidence="1 2" key="1">
    <citation type="submission" date="2016-10" db="EMBL/GenBank/DDBJ databases">
        <title>Genome sequence of Nocardia seriolae strain EM150506, isolated from Anguila japonica.</title>
        <authorList>
            <person name="Han H.-J."/>
        </authorList>
    </citation>
    <scope>NUCLEOTIDE SEQUENCE [LARGE SCALE GENOMIC DNA]</scope>
    <source>
        <strain evidence="1 2">EM150506</strain>
    </source>
</reference>